<keyword evidence="3 7" id="KW-0547">Nucleotide-binding</keyword>
<keyword evidence="2 7" id="KW-0436">Ligase</keyword>
<sequence>MEALGAKPPVWVHLPVIVNEKRQKLSKRRDKVALEDYLADGFLPEAMVNYLMLLGWGPGDDREIMPYEELEQLFRIEGVNTAPAFFDLKKLTAFNGDYIRALSTEQFANACVPWLVAPYAPWALEAFDKDLFEAAALLAQTRLALLSEITSYVDFLFLDEPVEDEASWNKAMKADAGDILSDTRAEMTTVADWKADDLKAVLLAVGEKHGLKLGKAQAPIRVAVTGRTIGLLCSSPWSCSAGTACWPVWTPRPRS</sequence>
<dbReference type="InterPro" id="IPR049940">
    <property type="entry name" value="GluQ/Sye"/>
</dbReference>
<evidence type="ECO:0000313" key="10">
    <source>
        <dbReference type="EMBL" id="BFO14036.1"/>
    </source>
</evidence>
<dbReference type="GO" id="GO:0000049">
    <property type="term" value="F:tRNA binding"/>
    <property type="evidence" value="ECO:0007669"/>
    <property type="project" value="InterPro"/>
</dbReference>
<name>A0AAT9H9E5_9ACTN</name>
<keyword evidence="5 7" id="KW-0648">Protein biosynthesis</keyword>
<protein>
    <recommendedName>
        <fullName evidence="11">Glutamate--tRNA ligase</fullName>
    </recommendedName>
</protein>
<dbReference type="InterPro" id="IPR020751">
    <property type="entry name" value="aa-tRNA-synth_I_codon-bd_sub2"/>
</dbReference>
<dbReference type="Gene3D" id="3.40.50.620">
    <property type="entry name" value="HUPs"/>
    <property type="match status" value="1"/>
</dbReference>
<feature type="domain" description="Aminoacyl-tRNA synthetase class I anticodon-binding" evidence="9">
    <location>
        <begin position="107"/>
        <end position="230"/>
    </location>
</feature>
<dbReference type="AlphaFoldDB" id="A0AAT9H9E5"/>
<keyword evidence="4 7" id="KW-0067">ATP-binding</keyword>
<reference evidence="10" key="1">
    <citation type="submission" date="2024-06" db="EMBL/GenBank/DDBJ databases">
        <authorList>
            <consortium name="consrtm"/>
            <person name="Uemura M."/>
            <person name="Terahara T."/>
        </authorList>
    </citation>
    <scope>NUCLEOTIDE SEQUENCE</scope>
    <source>
        <strain evidence="10">KM77-8</strain>
    </source>
</reference>
<dbReference type="GO" id="GO:0004818">
    <property type="term" value="F:glutamate-tRNA ligase activity"/>
    <property type="evidence" value="ECO:0007669"/>
    <property type="project" value="TreeGrafter"/>
</dbReference>
<dbReference type="GO" id="GO:0005524">
    <property type="term" value="F:ATP binding"/>
    <property type="evidence" value="ECO:0007669"/>
    <property type="project" value="UniProtKB-KW"/>
</dbReference>
<evidence type="ECO:0000256" key="1">
    <source>
        <dbReference type="ARBA" id="ARBA00007894"/>
    </source>
</evidence>
<evidence type="ECO:0000259" key="8">
    <source>
        <dbReference type="Pfam" id="PF00749"/>
    </source>
</evidence>
<dbReference type="PANTHER" id="PTHR43311">
    <property type="entry name" value="GLUTAMATE--TRNA LIGASE"/>
    <property type="match status" value="1"/>
</dbReference>
<evidence type="ECO:0000256" key="4">
    <source>
        <dbReference type="ARBA" id="ARBA00022840"/>
    </source>
</evidence>
<dbReference type="Gene3D" id="1.10.10.350">
    <property type="match status" value="1"/>
</dbReference>
<reference evidence="10" key="2">
    <citation type="submission" date="2024-07" db="EMBL/GenBank/DDBJ databases">
        <title>Streptomyces haneummycinica sp. nov., a new antibiotic-producing actinobacterium isolated from marine sediment.</title>
        <authorList>
            <person name="Uemura M."/>
            <person name="Hamada M."/>
            <person name="Hirano S."/>
            <person name="Kobayashi K."/>
            <person name="Ohshiro T."/>
            <person name="Kobayashi T."/>
            <person name="Terahara T."/>
        </authorList>
    </citation>
    <scope>NUCLEOTIDE SEQUENCE</scope>
    <source>
        <strain evidence="10">KM77-8</strain>
    </source>
</reference>
<dbReference type="GO" id="GO:0006424">
    <property type="term" value="P:glutamyl-tRNA aminoacylation"/>
    <property type="evidence" value="ECO:0007669"/>
    <property type="project" value="TreeGrafter"/>
</dbReference>
<dbReference type="InterPro" id="IPR045462">
    <property type="entry name" value="aa-tRNA-synth_I_cd-bd"/>
</dbReference>
<dbReference type="InterPro" id="IPR020058">
    <property type="entry name" value="Glu/Gln-tRNA-synth_Ib_cat-dom"/>
</dbReference>
<evidence type="ECO:0000256" key="5">
    <source>
        <dbReference type="ARBA" id="ARBA00022917"/>
    </source>
</evidence>
<gene>
    <name evidence="10" type="ORF">SHKM778_04240</name>
</gene>
<evidence type="ECO:0000256" key="6">
    <source>
        <dbReference type="ARBA" id="ARBA00023146"/>
    </source>
</evidence>
<dbReference type="PANTHER" id="PTHR43311:SF2">
    <property type="entry name" value="GLUTAMATE--TRNA LIGASE, MITOCHONDRIAL-RELATED"/>
    <property type="match status" value="1"/>
</dbReference>
<evidence type="ECO:0000259" key="9">
    <source>
        <dbReference type="Pfam" id="PF19269"/>
    </source>
</evidence>
<dbReference type="InterPro" id="IPR014729">
    <property type="entry name" value="Rossmann-like_a/b/a_fold"/>
</dbReference>
<dbReference type="EMBL" id="AP035768">
    <property type="protein sequence ID" value="BFO14036.1"/>
    <property type="molecule type" value="Genomic_DNA"/>
</dbReference>
<dbReference type="Pfam" id="PF00749">
    <property type="entry name" value="tRNA-synt_1c"/>
    <property type="match status" value="1"/>
</dbReference>
<accession>A0AAT9H9E5</accession>
<dbReference type="Pfam" id="PF19269">
    <property type="entry name" value="Anticodon_2"/>
    <property type="match status" value="1"/>
</dbReference>
<evidence type="ECO:0008006" key="11">
    <source>
        <dbReference type="Google" id="ProtNLM"/>
    </source>
</evidence>
<proteinExistence type="inferred from homology"/>
<dbReference type="SUPFAM" id="SSF48163">
    <property type="entry name" value="An anticodon-binding domain of class I aminoacyl-tRNA synthetases"/>
    <property type="match status" value="1"/>
</dbReference>
<keyword evidence="6 7" id="KW-0030">Aminoacyl-tRNA synthetase</keyword>
<feature type="domain" description="Glutamyl/glutaminyl-tRNA synthetase class Ib catalytic" evidence="8">
    <location>
        <begin position="2"/>
        <end position="92"/>
    </location>
</feature>
<dbReference type="GO" id="GO:0005829">
    <property type="term" value="C:cytosol"/>
    <property type="evidence" value="ECO:0007669"/>
    <property type="project" value="TreeGrafter"/>
</dbReference>
<comment type="similarity">
    <text evidence="1">Belongs to the class-I aminoacyl-tRNA synthetase family. Glutamate--tRNA ligase type 1 subfamily.</text>
</comment>
<evidence type="ECO:0000256" key="2">
    <source>
        <dbReference type="ARBA" id="ARBA00022598"/>
    </source>
</evidence>
<dbReference type="InterPro" id="IPR008925">
    <property type="entry name" value="aa_tRNA-synth_I_cd-bd_sf"/>
</dbReference>
<dbReference type="SUPFAM" id="SSF52374">
    <property type="entry name" value="Nucleotidylyl transferase"/>
    <property type="match status" value="1"/>
</dbReference>
<evidence type="ECO:0000256" key="3">
    <source>
        <dbReference type="ARBA" id="ARBA00022741"/>
    </source>
</evidence>
<evidence type="ECO:0000256" key="7">
    <source>
        <dbReference type="RuleBase" id="RU363037"/>
    </source>
</evidence>
<organism evidence="10">
    <name type="scientific">Streptomyces haneummycinicus</name>
    <dbReference type="NCBI Taxonomy" id="3074435"/>
    <lineage>
        <taxon>Bacteria</taxon>
        <taxon>Bacillati</taxon>
        <taxon>Actinomycetota</taxon>
        <taxon>Actinomycetes</taxon>
        <taxon>Kitasatosporales</taxon>
        <taxon>Streptomycetaceae</taxon>
        <taxon>Streptomyces</taxon>
    </lineage>
</organism>